<dbReference type="Gene3D" id="4.10.240.10">
    <property type="entry name" value="Zn(2)-C6 fungal-type DNA-binding domain"/>
    <property type="match status" value="1"/>
</dbReference>
<dbReference type="SMART" id="SM00906">
    <property type="entry name" value="Fungal_trans"/>
    <property type="match status" value="1"/>
</dbReference>
<keyword evidence="7" id="KW-0539">Nucleus</keyword>
<evidence type="ECO:0000256" key="6">
    <source>
        <dbReference type="ARBA" id="ARBA00023163"/>
    </source>
</evidence>
<organism evidence="10 11">
    <name type="scientific">Ophiostoma piceae (strain UAMH 11346)</name>
    <name type="common">Sap stain fungus</name>
    <dbReference type="NCBI Taxonomy" id="1262450"/>
    <lineage>
        <taxon>Eukaryota</taxon>
        <taxon>Fungi</taxon>
        <taxon>Dikarya</taxon>
        <taxon>Ascomycota</taxon>
        <taxon>Pezizomycotina</taxon>
        <taxon>Sordariomycetes</taxon>
        <taxon>Sordariomycetidae</taxon>
        <taxon>Ophiostomatales</taxon>
        <taxon>Ophiostomataceae</taxon>
        <taxon>Ophiostoma</taxon>
    </lineage>
</organism>
<feature type="region of interest" description="Disordered" evidence="8">
    <location>
        <begin position="95"/>
        <end position="225"/>
    </location>
</feature>
<name>S3D9J1_OPHP1</name>
<keyword evidence="4" id="KW-0805">Transcription regulation</keyword>
<protein>
    <submittedName>
        <fullName evidence="10">Nitrogen assimilation transcription factor nit-4</fullName>
    </submittedName>
</protein>
<dbReference type="GO" id="GO:0003677">
    <property type="term" value="F:DNA binding"/>
    <property type="evidence" value="ECO:0007669"/>
    <property type="project" value="UniProtKB-KW"/>
</dbReference>
<evidence type="ECO:0000313" key="11">
    <source>
        <dbReference type="Proteomes" id="UP000016923"/>
    </source>
</evidence>
<dbReference type="InterPro" id="IPR051615">
    <property type="entry name" value="Transcr_Regulatory_Elem"/>
</dbReference>
<dbReference type="Proteomes" id="UP000016923">
    <property type="component" value="Unassembled WGS sequence"/>
</dbReference>
<dbReference type="PROSITE" id="PS00463">
    <property type="entry name" value="ZN2_CY6_FUNGAL_1"/>
    <property type="match status" value="1"/>
</dbReference>
<keyword evidence="11" id="KW-1185">Reference proteome</keyword>
<evidence type="ECO:0000256" key="2">
    <source>
        <dbReference type="ARBA" id="ARBA00022723"/>
    </source>
</evidence>
<dbReference type="CDD" id="cd12148">
    <property type="entry name" value="fungal_TF_MHR"/>
    <property type="match status" value="1"/>
</dbReference>
<keyword evidence="2" id="KW-0479">Metal-binding</keyword>
<reference evidence="10 11" key="1">
    <citation type="journal article" date="2013" name="BMC Genomics">
        <title>The genome and transcriptome of the pine saprophyte Ophiostoma piceae, and a comparison with the bark beetle-associated pine pathogen Grosmannia clavigera.</title>
        <authorList>
            <person name="Haridas S."/>
            <person name="Wang Y."/>
            <person name="Lim L."/>
            <person name="Massoumi Alamouti S."/>
            <person name="Jackman S."/>
            <person name="Docking R."/>
            <person name="Robertson G."/>
            <person name="Birol I."/>
            <person name="Bohlmann J."/>
            <person name="Breuil C."/>
        </authorList>
    </citation>
    <scope>NUCLEOTIDE SEQUENCE [LARGE SCALE GENOMIC DNA]</scope>
    <source>
        <strain evidence="10 11">UAMH 11346</strain>
    </source>
</reference>
<dbReference type="SUPFAM" id="SSF57701">
    <property type="entry name" value="Zn2/Cys6 DNA-binding domain"/>
    <property type="match status" value="1"/>
</dbReference>
<feature type="domain" description="Zn(2)-C6 fungal-type" evidence="9">
    <location>
        <begin position="16"/>
        <end position="48"/>
    </location>
</feature>
<comment type="subcellular location">
    <subcellularLocation>
        <location evidence="1">Nucleus</location>
    </subcellularLocation>
</comment>
<dbReference type="AlphaFoldDB" id="S3D9J1"/>
<feature type="compositionally biased region" description="Polar residues" evidence="8">
    <location>
        <begin position="199"/>
        <end position="217"/>
    </location>
</feature>
<dbReference type="PANTHER" id="PTHR31313:SF81">
    <property type="entry name" value="TY1 ENHANCER ACTIVATOR"/>
    <property type="match status" value="1"/>
</dbReference>
<accession>S3D9J1</accession>
<feature type="compositionally biased region" description="Polar residues" evidence="8">
    <location>
        <begin position="115"/>
        <end position="127"/>
    </location>
</feature>
<keyword evidence="3" id="KW-0862">Zinc</keyword>
<dbReference type="InterPro" id="IPR001138">
    <property type="entry name" value="Zn2Cys6_DnaBD"/>
</dbReference>
<dbReference type="OrthoDB" id="4161332at2759"/>
<dbReference type="PROSITE" id="PS50048">
    <property type="entry name" value="ZN2_CY6_FUNGAL_2"/>
    <property type="match status" value="1"/>
</dbReference>
<evidence type="ECO:0000256" key="1">
    <source>
        <dbReference type="ARBA" id="ARBA00004123"/>
    </source>
</evidence>
<evidence type="ECO:0000313" key="10">
    <source>
        <dbReference type="EMBL" id="EPE10175.1"/>
    </source>
</evidence>
<dbReference type="GO" id="GO:0000981">
    <property type="term" value="F:DNA-binding transcription factor activity, RNA polymerase II-specific"/>
    <property type="evidence" value="ECO:0007669"/>
    <property type="project" value="InterPro"/>
</dbReference>
<sequence>MILGRSSKPRSRASIACAGCRSRRTKCIIADGQSSCERCSRLNRTCVLRDDDERKRPVTKAQVNALIRRIGSLEQRLSDAGLDIPPVLDAAPLTTQHEHGQSTTSQAAARDDGADTSTPGGSLQAATASDYGRGATTLQVDGPSLPYLPHTLDNSLETRPTWTQSLSQPPVQAHSANSSSDYGTGPGSGSNGSVSSASDHQGTGPSATMDESNSSRMTPATSASGPASSIAVYAADSFNGHLPSSTGSMRGPGGHSRFVGITTNCHMYSNMYCDENKEARLECEKDVARTRSFLAAIPYEAHRHLIHQFWNCYNSIIHIVHRGAFETDSGDTVLGAGLPGLGGPSSGSYYTPYLHVCILAVGFRYADRTRPEIHALATPEGESLLHDEAKRLADYELKVPGGVPSVQSLLLMGDLECGVGRYSTGWMYAGMACRLIFDLGLNRQCGQQAGQSLLDMEVKRTVLFASIVIDRFWGLFLGRPTSIKFADISISNGPDQLHPMHGCLPMGLECRFETEIYESLIRLTNTASKLTDAAHRHYTTSDPSSYYFVTGLHRELRAWYCQLPRHLRWTPTNLARNPPSAFFNLHQQYHTLFILMYRPFLSAGKAPPVGTHNTGGGLAVGADEERENDYADRDGNEQDLGVDSVMDMARKTCFAHAIEIARIYEVFCARFEYRTMFVTGMQHAATAAFAIVDGLEETATTDKPKLAKTLLHLQRLAESLYAHASVYYPARVMTGVLFRVLGEYRQARQHEQQVQQNIALQSTNAKPSWPAMHALLPTDQTKPQPHPPQAASYAQGQPSDWTGLIHSNGRTASGISAVEHAHSRGTLQALDPGKATNSGGFADIEFDSDTWESIMNTLSQPVRYGV</sequence>
<evidence type="ECO:0000256" key="8">
    <source>
        <dbReference type="SAM" id="MobiDB-lite"/>
    </source>
</evidence>
<dbReference type="CDD" id="cd00067">
    <property type="entry name" value="GAL4"/>
    <property type="match status" value="1"/>
</dbReference>
<dbReference type="STRING" id="1262450.S3D9J1"/>
<dbReference type="Pfam" id="PF04082">
    <property type="entry name" value="Fungal_trans"/>
    <property type="match status" value="1"/>
</dbReference>
<feature type="compositionally biased region" description="Polar residues" evidence="8">
    <location>
        <begin position="152"/>
        <end position="182"/>
    </location>
</feature>
<evidence type="ECO:0000256" key="3">
    <source>
        <dbReference type="ARBA" id="ARBA00022833"/>
    </source>
</evidence>
<dbReference type="VEuPathDB" id="FungiDB:F503_05270"/>
<dbReference type="GO" id="GO:0008270">
    <property type="term" value="F:zinc ion binding"/>
    <property type="evidence" value="ECO:0007669"/>
    <property type="project" value="InterPro"/>
</dbReference>
<proteinExistence type="predicted"/>
<dbReference type="eggNOG" id="ENOG502QU3W">
    <property type="taxonomic scope" value="Eukaryota"/>
</dbReference>
<keyword evidence="6" id="KW-0804">Transcription</keyword>
<dbReference type="PANTHER" id="PTHR31313">
    <property type="entry name" value="TY1 ENHANCER ACTIVATOR"/>
    <property type="match status" value="1"/>
</dbReference>
<evidence type="ECO:0000256" key="4">
    <source>
        <dbReference type="ARBA" id="ARBA00023015"/>
    </source>
</evidence>
<dbReference type="GO" id="GO:0005634">
    <property type="term" value="C:nucleus"/>
    <property type="evidence" value="ECO:0007669"/>
    <property type="project" value="UniProtKB-SubCell"/>
</dbReference>
<dbReference type="GO" id="GO:0006351">
    <property type="term" value="P:DNA-templated transcription"/>
    <property type="evidence" value="ECO:0007669"/>
    <property type="project" value="InterPro"/>
</dbReference>
<dbReference type="EMBL" id="KE148146">
    <property type="protein sequence ID" value="EPE10175.1"/>
    <property type="molecule type" value="Genomic_DNA"/>
</dbReference>
<dbReference type="InterPro" id="IPR036864">
    <property type="entry name" value="Zn2-C6_fun-type_DNA-bd_sf"/>
</dbReference>
<dbReference type="InterPro" id="IPR007219">
    <property type="entry name" value="XnlR_reg_dom"/>
</dbReference>
<evidence type="ECO:0000256" key="5">
    <source>
        <dbReference type="ARBA" id="ARBA00023125"/>
    </source>
</evidence>
<gene>
    <name evidence="10" type="ORF">F503_05270</name>
</gene>
<keyword evidence="5" id="KW-0238">DNA-binding</keyword>
<dbReference type="HOGENOM" id="CLU_004291_4_0_1"/>
<evidence type="ECO:0000259" key="9">
    <source>
        <dbReference type="PROSITE" id="PS50048"/>
    </source>
</evidence>
<evidence type="ECO:0000256" key="7">
    <source>
        <dbReference type="ARBA" id="ARBA00023242"/>
    </source>
</evidence>